<comment type="catalytic activity">
    <reaction evidence="1">
        <text>ATP + H2O = ADP + phosphate + H(+)</text>
        <dbReference type="Rhea" id="RHEA:13065"/>
        <dbReference type="ChEBI" id="CHEBI:15377"/>
        <dbReference type="ChEBI" id="CHEBI:15378"/>
        <dbReference type="ChEBI" id="CHEBI:30616"/>
        <dbReference type="ChEBI" id="CHEBI:43474"/>
        <dbReference type="ChEBI" id="CHEBI:456216"/>
        <dbReference type="EC" id="5.6.2.3"/>
    </reaction>
</comment>
<keyword evidence="4" id="KW-1185">Reference proteome</keyword>
<evidence type="ECO:0000313" key="3">
    <source>
        <dbReference type="EMBL" id="OAQ29954.1"/>
    </source>
</evidence>
<evidence type="ECO:0000259" key="2">
    <source>
        <dbReference type="Pfam" id="PF05970"/>
    </source>
</evidence>
<dbReference type="GO" id="GO:0005524">
    <property type="term" value="F:ATP binding"/>
    <property type="evidence" value="ECO:0007669"/>
    <property type="project" value="UniProtKB-KW"/>
</dbReference>
<feature type="domain" description="DNA helicase Pif1-like DEAD-box helicase" evidence="2">
    <location>
        <begin position="5"/>
        <end position="84"/>
    </location>
</feature>
<keyword evidence="1" id="KW-0347">Helicase</keyword>
<comment type="similarity">
    <text evidence="1">Belongs to the helicase family.</text>
</comment>
<dbReference type="EMBL" id="KV442038">
    <property type="protein sequence ID" value="OAQ29954.1"/>
    <property type="molecule type" value="Genomic_DNA"/>
</dbReference>
<dbReference type="GO" id="GO:0000723">
    <property type="term" value="P:telomere maintenance"/>
    <property type="evidence" value="ECO:0007669"/>
    <property type="project" value="InterPro"/>
</dbReference>
<evidence type="ECO:0000256" key="1">
    <source>
        <dbReference type="RuleBase" id="RU363044"/>
    </source>
</evidence>
<dbReference type="OrthoDB" id="2429716at2759"/>
<dbReference type="EC" id="5.6.2.3" evidence="1"/>
<protein>
    <recommendedName>
        <fullName evidence="1">ATP-dependent DNA helicase</fullName>
        <ecNumber evidence="1">5.6.2.3</ecNumber>
    </recommendedName>
</protein>
<dbReference type="AlphaFoldDB" id="A0A197K0D8"/>
<keyword evidence="1" id="KW-0234">DNA repair</keyword>
<dbReference type="GO" id="GO:0043139">
    <property type="term" value="F:5'-3' DNA helicase activity"/>
    <property type="evidence" value="ECO:0007669"/>
    <property type="project" value="UniProtKB-EC"/>
</dbReference>
<dbReference type="InterPro" id="IPR027417">
    <property type="entry name" value="P-loop_NTPase"/>
</dbReference>
<keyword evidence="1" id="KW-0227">DNA damage</keyword>
<dbReference type="GO" id="GO:0006310">
    <property type="term" value="P:DNA recombination"/>
    <property type="evidence" value="ECO:0007669"/>
    <property type="project" value="UniProtKB-KW"/>
</dbReference>
<comment type="cofactor">
    <cofactor evidence="1">
        <name>Mg(2+)</name>
        <dbReference type="ChEBI" id="CHEBI:18420"/>
    </cofactor>
</comment>
<keyword evidence="1" id="KW-0378">Hydrolase</keyword>
<reference evidence="3 4" key="1">
    <citation type="submission" date="2016-05" db="EMBL/GenBank/DDBJ databases">
        <title>Genome sequencing reveals origins of a unique bacterial endosymbiosis in the earliest lineages of terrestrial Fungi.</title>
        <authorList>
            <consortium name="DOE Joint Genome Institute"/>
            <person name="Uehling J."/>
            <person name="Gryganskyi A."/>
            <person name="Hameed K."/>
            <person name="Tschaplinski T."/>
            <person name="Misztal P."/>
            <person name="Wu S."/>
            <person name="Desiro A."/>
            <person name="Vande Pol N."/>
            <person name="Du Z.-Y."/>
            <person name="Zienkiewicz A."/>
            <person name="Zienkiewicz K."/>
            <person name="Morin E."/>
            <person name="Tisserant E."/>
            <person name="Splivallo R."/>
            <person name="Hainaut M."/>
            <person name="Henrissat B."/>
            <person name="Ohm R."/>
            <person name="Kuo A."/>
            <person name="Yan J."/>
            <person name="Lipzen A."/>
            <person name="Nolan M."/>
            <person name="Labutti K."/>
            <person name="Barry K."/>
            <person name="Goldstein A."/>
            <person name="Labbe J."/>
            <person name="Schadt C."/>
            <person name="Tuskan G."/>
            <person name="Grigoriev I."/>
            <person name="Martin F."/>
            <person name="Vilgalys R."/>
            <person name="Bonito G."/>
        </authorList>
    </citation>
    <scope>NUCLEOTIDE SEQUENCE [LARGE SCALE GENOMIC DNA]</scope>
    <source>
        <strain evidence="3 4">AG-77</strain>
    </source>
</reference>
<keyword evidence="1" id="KW-0233">DNA recombination</keyword>
<sequence>MRRGSSEAYFIDGPAGTGKTFLHSLILSMVRSIRHIALAVAGSGIAELLLQGGRTAHSRFKIPVPTHEDSVCSVNHRSPTAHLLI</sequence>
<accession>A0A197K0D8</accession>
<keyword evidence="1" id="KW-0067">ATP-binding</keyword>
<keyword evidence="1" id="KW-0547">Nucleotide-binding</keyword>
<dbReference type="STRING" id="1314771.A0A197K0D8"/>
<proteinExistence type="inferred from homology"/>
<dbReference type="PANTHER" id="PTHR10492">
    <property type="match status" value="1"/>
</dbReference>
<dbReference type="PANTHER" id="PTHR10492:SF57">
    <property type="entry name" value="ATP-DEPENDENT DNA HELICASE"/>
    <property type="match status" value="1"/>
</dbReference>
<dbReference type="InterPro" id="IPR010285">
    <property type="entry name" value="DNA_helicase_pif1-like_DEAD"/>
</dbReference>
<gene>
    <name evidence="3" type="ORF">K457DRAFT_1774401</name>
</gene>
<dbReference type="Pfam" id="PF05970">
    <property type="entry name" value="PIF1"/>
    <property type="match status" value="1"/>
</dbReference>
<name>A0A197K0D8_9FUNG</name>
<dbReference type="GO" id="GO:0006281">
    <property type="term" value="P:DNA repair"/>
    <property type="evidence" value="ECO:0007669"/>
    <property type="project" value="UniProtKB-KW"/>
</dbReference>
<evidence type="ECO:0000313" key="4">
    <source>
        <dbReference type="Proteomes" id="UP000078512"/>
    </source>
</evidence>
<dbReference type="GO" id="GO:0016887">
    <property type="term" value="F:ATP hydrolysis activity"/>
    <property type="evidence" value="ECO:0007669"/>
    <property type="project" value="RHEA"/>
</dbReference>
<organism evidence="3 4">
    <name type="scientific">Linnemannia elongata AG-77</name>
    <dbReference type="NCBI Taxonomy" id="1314771"/>
    <lineage>
        <taxon>Eukaryota</taxon>
        <taxon>Fungi</taxon>
        <taxon>Fungi incertae sedis</taxon>
        <taxon>Mucoromycota</taxon>
        <taxon>Mortierellomycotina</taxon>
        <taxon>Mortierellomycetes</taxon>
        <taxon>Mortierellales</taxon>
        <taxon>Mortierellaceae</taxon>
        <taxon>Linnemannia</taxon>
    </lineage>
</organism>
<dbReference type="Proteomes" id="UP000078512">
    <property type="component" value="Unassembled WGS sequence"/>
</dbReference>
<dbReference type="Gene3D" id="3.40.50.300">
    <property type="entry name" value="P-loop containing nucleotide triphosphate hydrolases"/>
    <property type="match status" value="1"/>
</dbReference>